<accession>A0A8K0CCW9</accession>
<evidence type="ECO:0000313" key="2">
    <source>
        <dbReference type="EMBL" id="KAF2882213.1"/>
    </source>
</evidence>
<sequence>MLVVGVIKFSEWGFPMTRSDIKFQRTPENVSNLKNNIKLGFRGCEIALLCPDAVLKKIPDVAKLRRLNRKSKSLDQNEVVYNSKSLDKRRKKLQVSPDRGIKRKDLDDQASSSKEIKDETNNLESSSDEEQETEQELKKNDL</sequence>
<protein>
    <submittedName>
        <fullName evidence="2">Uncharacterized protein</fullName>
    </submittedName>
</protein>
<proteinExistence type="predicted"/>
<organism evidence="2 3">
    <name type="scientific">Ignelater luminosus</name>
    <name type="common">Cucubano</name>
    <name type="synonym">Pyrophorus luminosus</name>
    <dbReference type="NCBI Taxonomy" id="2038154"/>
    <lineage>
        <taxon>Eukaryota</taxon>
        <taxon>Metazoa</taxon>
        <taxon>Ecdysozoa</taxon>
        <taxon>Arthropoda</taxon>
        <taxon>Hexapoda</taxon>
        <taxon>Insecta</taxon>
        <taxon>Pterygota</taxon>
        <taxon>Neoptera</taxon>
        <taxon>Endopterygota</taxon>
        <taxon>Coleoptera</taxon>
        <taxon>Polyphaga</taxon>
        <taxon>Elateriformia</taxon>
        <taxon>Elateroidea</taxon>
        <taxon>Elateridae</taxon>
        <taxon>Agrypninae</taxon>
        <taxon>Pyrophorini</taxon>
        <taxon>Ignelater</taxon>
    </lineage>
</organism>
<reference evidence="2" key="1">
    <citation type="submission" date="2019-08" db="EMBL/GenBank/DDBJ databases">
        <title>The genome of the North American firefly Photinus pyralis.</title>
        <authorList>
            <consortium name="Photinus pyralis genome working group"/>
            <person name="Fallon T.R."/>
            <person name="Sander Lower S.E."/>
            <person name="Weng J.-K."/>
        </authorList>
    </citation>
    <scope>NUCLEOTIDE SEQUENCE</scope>
    <source>
        <strain evidence="2">TRF0915ILg1</strain>
        <tissue evidence="2">Whole body</tissue>
    </source>
</reference>
<evidence type="ECO:0000256" key="1">
    <source>
        <dbReference type="SAM" id="MobiDB-lite"/>
    </source>
</evidence>
<keyword evidence="3" id="KW-1185">Reference proteome</keyword>
<feature type="region of interest" description="Disordered" evidence="1">
    <location>
        <begin position="78"/>
        <end position="142"/>
    </location>
</feature>
<dbReference type="Proteomes" id="UP000801492">
    <property type="component" value="Unassembled WGS sequence"/>
</dbReference>
<dbReference type="AlphaFoldDB" id="A0A8K0CCW9"/>
<dbReference type="EMBL" id="VTPC01090641">
    <property type="protein sequence ID" value="KAF2882213.1"/>
    <property type="molecule type" value="Genomic_DNA"/>
</dbReference>
<comment type="caution">
    <text evidence="2">The sequence shown here is derived from an EMBL/GenBank/DDBJ whole genome shotgun (WGS) entry which is preliminary data.</text>
</comment>
<evidence type="ECO:0000313" key="3">
    <source>
        <dbReference type="Proteomes" id="UP000801492"/>
    </source>
</evidence>
<gene>
    <name evidence="2" type="ORF">ILUMI_23955</name>
</gene>
<name>A0A8K0CCW9_IGNLU</name>